<accession>W3X5T8</accession>
<dbReference type="InParanoid" id="W3X5T8"/>
<keyword evidence="2" id="KW-1185">Reference proteome</keyword>
<dbReference type="AlphaFoldDB" id="W3X5T8"/>
<evidence type="ECO:0000313" key="2">
    <source>
        <dbReference type="Proteomes" id="UP000030651"/>
    </source>
</evidence>
<organism evidence="1 2">
    <name type="scientific">Pestalotiopsis fici (strain W106-1 / CGMCC3.15140)</name>
    <dbReference type="NCBI Taxonomy" id="1229662"/>
    <lineage>
        <taxon>Eukaryota</taxon>
        <taxon>Fungi</taxon>
        <taxon>Dikarya</taxon>
        <taxon>Ascomycota</taxon>
        <taxon>Pezizomycotina</taxon>
        <taxon>Sordariomycetes</taxon>
        <taxon>Xylariomycetidae</taxon>
        <taxon>Amphisphaeriales</taxon>
        <taxon>Sporocadaceae</taxon>
        <taxon>Pestalotiopsis</taxon>
    </lineage>
</organism>
<dbReference type="InterPro" id="IPR007817">
    <property type="entry name" value="Isocyanide_synthase_DIT1"/>
</dbReference>
<proteinExistence type="predicted"/>
<evidence type="ECO:0008006" key="3">
    <source>
        <dbReference type="Google" id="ProtNLM"/>
    </source>
</evidence>
<dbReference type="eggNOG" id="ENOG502SITT">
    <property type="taxonomic scope" value="Eukaryota"/>
</dbReference>
<dbReference type="EMBL" id="KI912113">
    <property type="protein sequence ID" value="ETS80546.1"/>
    <property type="molecule type" value="Genomic_DNA"/>
</dbReference>
<dbReference type="PANTHER" id="PTHR37285:SF5">
    <property type="entry name" value="SPORE WALL MATURATION PROTEIN DIT1"/>
    <property type="match status" value="1"/>
</dbReference>
<dbReference type="HOGENOM" id="CLU_038280_1_0_1"/>
<dbReference type="PANTHER" id="PTHR37285">
    <property type="entry name" value="SPORE WALL MATURATION PROTEIN DIT1"/>
    <property type="match status" value="1"/>
</dbReference>
<evidence type="ECO:0000313" key="1">
    <source>
        <dbReference type="EMBL" id="ETS80546.1"/>
    </source>
</evidence>
<reference evidence="2" key="1">
    <citation type="journal article" date="2015" name="BMC Genomics">
        <title>Genomic and transcriptomic analysis of the endophytic fungus Pestalotiopsis fici reveals its lifestyle and high potential for synthesis of natural products.</title>
        <authorList>
            <person name="Wang X."/>
            <person name="Zhang X."/>
            <person name="Liu L."/>
            <person name="Xiang M."/>
            <person name="Wang W."/>
            <person name="Sun X."/>
            <person name="Che Y."/>
            <person name="Guo L."/>
            <person name="Liu G."/>
            <person name="Guo L."/>
            <person name="Wang C."/>
            <person name="Yin W.B."/>
            <person name="Stadler M."/>
            <person name="Zhang X."/>
            <person name="Liu X."/>
        </authorList>
    </citation>
    <scope>NUCLEOTIDE SEQUENCE [LARGE SCALE GENOMIC DNA]</scope>
    <source>
        <strain evidence="2">W106-1 / CGMCC3.15140</strain>
    </source>
</reference>
<dbReference type="RefSeq" id="XP_007834847.1">
    <property type="nucleotide sequence ID" value="XM_007836656.1"/>
</dbReference>
<dbReference type="OrthoDB" id="429813at2759"/>
<dbReference type="KEGG" id="pfy:PFICI_08075"/>
<dbReference type="Pfam" id="PF05141">
    <property type="entry name" value="DIT1_PvcA"/>
    <property type="match status" value="1"/>
</dbReference>
<protein>
    <recommendedName>
        <fullName evidence="3">Pyoverdine/dityrosine biosynthesis protein</fullName>
    </recommendedName>
</protein>
<gene>
    <name evidence="1" type="ORF">PFICI_08075</name>
</gene>
<dbReference type="OMA" id="PTRDDWL"/>
<dbReference type="FunCoup" id="W3X5T8">
    <property type="interactions" value="190"/>
</dbReference>
<sequence length="396" mass="44921">MDTTPRILPASELLVEDILHVFRSFSAISESKDHLQTKLSTAYEGFIRTTILNSQNSGRPIKLLLPAFPWKNPNLDKVLSGNADFGEELGLARLDHLCTSLAQIYPMGVELTLVSDGPVYNDLLGIPDSDFYDYGLQLRQMAKEKGCTHIKFTRLFDVLGLGDGDSLSKKEYLVVADVCRQEMEKRLTLTRDQLQAKIENDPDTLLTYQQYVKSAFEDLRWGPEVDPVIKASPAKYESETQEVAKRMMQRLLAYEQVLSSRFPDHIRLSIHRSTGASKISIPLIPQPDEFGMMPWHSCVLVRADGRFQTGHSSQFRDTEQFEIISRGSSPYLVREKHPMFSWNRRVEISHAYGGFVTVTNLDRDEKNGKLDDDSKGKLVDLALRFGTIQLRGFDIS</sequence>
<dbReference type="GeneID" id="19273088"/>
<name>W3X5T8_PESFW</name>
<dbReference type="Proteomes" id="UP000030651">
    <property type="component" value="Unassembled WGS sequence"/>
</dbReference>